<dbReference type="Gene3D" id="3.30.1380.10">
    <property type="match status" value="1"/>
</dbReference>
<evidence type="ECO:0000256" key="3">
    <source>
        <dbReference type="ARBA" id="ARBA00022670"/>
    </source>
</evidence>
<gene>
    <name evidence="12" type="primary">yegA</name>
</gene>
<proteinExistence type="inferred from homology"/>
<comment type="similarity">
    <text evidence="10">Belongs to the peptidase M15 family.</text>
</comment>
<organism evidence="12">
    <name type="scientific">Neisseria gonorrhoeae</name>
    <dbReference type="NCBI Taxonomy" id="485"/>
    <lineage>
        <taxon>Bacteria</taxon>
        <taxon>Pseudomonadati</taxon>
        <taxon>Pseudomonadota</taxon>
        <taxon>Betaproteobacteria</taxon>
        <taxon>Neisseriales</taxon>
        <taxon>Neisseriaceae</taxon>
        <taxon>Neisseria</taxon>
    </lineage>
</organism>
<evidence type="ECO:0000313" key="12">
    <source>
        <dbReference type="EMBL" id="AAW83106.1"/>
    </source>
</evidence>
<evidence type="ECO:0000256" key="7">
    <source>
        <dbReference type="ARBA" id="ARBA00022833"/>
    </source>
</evidence>
<keyword evidence="3" id="KW-0645">Protease</keyword>
<dbReference type="PANTHER" id="PTHR37425:SF1">
    <property type="entry name" value="OUTER MEMBRANE PROTEIN"/>
    <property type="match status" value="1"/>
</dbReference>
<keyword evidence="6" id="KW-0378">Hydrolase</keyword>
<dbReference type="GO" id="GO:0071555">
    <property type="term" value="P:cell wall organization"/>
    <property type="evidence" value="ECO:0007669"/>
    <property type="project" value="UniProtKB-KW"/>
</dbReference>
<keyword evidence="5" id="KW-0732">Signal</keyword>
<dbReference type="InterPro" id="IPR009045">
    <property type="entry name" value="Zn_M74/Hedgehog-like"/>
</dbReference>
<dbReference type="GO" id="GO:0008237">
    <property type="term" value="F:metallopeptidase activity"/>
    <property type="evidence" value="ECO:0007669"/>
    <property type="project" value="UniProtKB-KW"/>
</dbReference>
<dbReference type="GO" id="GO:0046872">
    <property type="term" value="F:metal ion binding"/>
    <property type="evidence" value="ECO:0007669"/>
    <property type="project" value="UniProtKB-KW"/>
</dbReference>
<evidence type="ECO:0000256" key="2">
    <source>
        <dbReference type="ARBA" id="ARBA00004776"/>
    </source>
</evidence>
<dbReference type="InterPro" id="IPR006311">
    <property type="entry name" value="TAT_signal"/>
</dbReference>
<protein>
    <recommendedName>
        <fullName evidence="11">Murein endopeptidase K</fullName>
    </recommendedName>
</protein>
<evidence type="ECO:0000256" key="8">
    <source>
        <dbReference type="ARBA" id="ARBA00023049"/>
    </source>
</evidence>
<evidence type="ECO:0000256" key="10">
    <source>
        <dbReference type="ARBA" id="ARBA00093448"/>
    </source>
</evidence>
<reference evidence="12" key="1">
    <citation type="journal article" date="2005" name="Mol. Microbiol.">
        <title>Neisseria gonorrhoeae secretes chromosomal DNA via a novel type IV secretion system.</title>
        <authorList>
            <person name="Hamilton H.L."/>
            <person name="Dominguez N.M."/>
            <person name="Schwartz K.J."/>
            <person name="Hackett K.T."/>
            <person name="Dillard J.P."/>
        </authorList>
    </citation>
    <scope>NUCLEOTIDE SEQUENCE</scope>
    <source>
        <strain evidence="12">MS11</strain>
    </source>
</reference>
<comment type="cofactor">
    <cofactor evidence="1">
        <name>Zn(2+)</name>
        <dbReference type="ChEBI" id="CHEBI:29105"/>
    </cofactor>
</comment>
<evidence type="ECO:0000256" key="5">
    <source>
        <dbReference type="ARBA" id="ARBA00022729"/>
    </source>
</evidence>
<dbReference type="PANTHER" id="PTHR37425">
    <property type="match status" value="1"/>
</dbReference>
<dbReference type="EMBL" id="AY803022">
    <property type="protein sequence ID" value="AAW83106.1"/>
    <property type="molecule type" value="Genomic_DNA"/>
</dbReference>
<evidence type="ECO:0000256" key="1">
    <source>
        <dbReference type="ARBA" id="ARBA00001947"/>
    </source>
</evidence>
<sequence>MGLEFQMDRRNFLKKFVGVGALYTTGAAGLLLPKDVVAATSMADFWSRDRTINCKRADTGEKHEIRFFQQQNGYDLDAYRNACWLMRDAKDGNAMVQIDVGLLNLMYAMQEWARQSGRSNPVITINSAYRTPRRNATIEGAARNSLHMRGKAVDFTMRGVGIGELEQMAKYYNVGGIGIYNSFVHLDTGRVRHWRG</sequence>
<evidence type="ECO:0000256" key="6">
    <source>
        <dbReference type="ARBA" id="ARBA00022801"/>
    </source>
</evidence>
<accession>Q5EP79</accession>
<evidence type="ECO:0000256" key="9">
    <source>
        <dbReference type="ARBA" id="ARBA00023316"/>
    </source>
</evidence>
<keyword evidence="4" id="KW-0479">Metal-binding</keyword>
<dbReference type="AlphaFoldDB" id="Q5EP79"/>
<keyword evidence="9" id="KW-0961">Cell wall biogenesis/degradation</keyword>
<dbReference type="InterPro" id="IPR010275">
    <property type="entry name" value="MepK"/>
</dbReference>
<keyword evidence="8" id="KW-0482">Metalloprotease</keyword>
<keyword evidence="7" id="KW-0862">Zinc</keyword>
<dbReference type="SUPFAM" id="SSF55166">
    <property type="entry name" value="Hedgehog/DD-peptidase"/>
    <property type="match status" value="1"/>
</dbReference>
<name>Q5EP79_NEIGO</name>
<dbReference type="GO" id="GO:0006508">
    <property type="term" value="P:proteolysis"/>
    <property type="evidence" value="ECO:0007669"/>
    <property type="project" value="UniProtKB-KW"/>
</dbReference>
<evidence type="ECO:0000256" key="11">
    <source>
        <dbReference type="ARBA" id="ARBA00093666"/>
    </source>
</evidence>
<dbReference type="PROSITE" id="PS51318">
    <property type="entry name" value="TAT"/>
    <property type="match status" value="1"/>
</dbReference>
<comment type="pathway">
    <text evidence="2">Cell wall biogenesis; cell wall polysaccharide biosynthesis.</text>
</comment>
<evidence type="ECO:0000256" key="4">
    <source>
        <dbReference type="ARBA" id="ARBA00022723"/>
    </source>
</evidence>
<dbReference type="Pfam" id="PF05951">
    <property type="entry name" value="Peptidase_M15_2"/>
    <property type="match status" value="1"/>
</dbReference>